<dbReference type="PANTHER" id="PTHR32305">
    <property type="match status" value="1"/>
</dbReference>
<dbReference type="NCBIfam" id="TIGR01643">
    <property type="entry name" value="YD_repeat_2x"/>
    <property type="match status" value="1"/>
</dbReference>
<organism evidence="5 6">
    <name type="scientific">Silvanigrella paludirubra</name>
    <dbReference type="NCBI Taxonomy" id="2499159"/>
    <lineage>
        <taxon>Bacteria</taxon>
        <taxon>Pseudomonadati</taxon>
        <taxon>Bdellovibrionota</taxon>
        <taxon>Oligoflexia</taxon>
        <taxon>Silvanigrellales</taxon>
        <taxon>Silvanigrellaceae</taxon>
        <taxon>Silvanigrella</taxon>
    </lineage>
</organism>
<accession>A0A6N6VS92</accession>
<dbReference type="InterPro" id="IPR050708">
    <property type="entry name" value="T6SS_VgrG/RHS"/>
</dbReference>
<dbReference type="InterPro" id="IPR031325">
    <property type="entry name" value="RHS_repeat"/>
</dbReference>
<feature type="signal peptide" evidence="3">
    <location>
        <begin position="1"/>
        <end position="29"/>
    </location>
</feature>
<protein>
    <recommendedName>
        <fullName evidence="4">Teneurin-like YD-shell domain-containing protein</fullName>
    </recommendedName>
</protein>
<keyword evidence="2" id="KW-1133">Transmembrane helix</keyword>
<sequence length="1682" mass="186747">MKRKNLQKFLSVFCSLLILSSPFQTYAFAKGISKVTSIIYNSKNEKYSNNNSLLVNNSAQSANAAITSTNQSSNIVSDAYNYKDLTKNVDPRTGAFSISYKIADVVGNGFEDPIIPLSVNYSSLSQSDRFGLGKGWAWNLTFYDTKTGMLSLSSGGSYKLDIGQGKLKYYKLNDLKIEIGSIYLTLKYKDGREEKIEKAFGNLVSVTNKEGYQAFFNYINGNKLQSISYKDLNSDSDIKKIELIYSSNTFITIKLNNGTNNLPTTTLTKSNNSNLLTSIKNPLLQEVNFSYGASSEKDFSTDSLVTKISFPTGTSVNVTYLTGGLNSPLDGISFPAVSKIETNSFTLKSNSNKLGMNSESISYIFNQDSSNYLGKGFTGYKEGEDTLFYTPNTYTYSSIESKDSPTGSNIKTERIYNHFHQLMSEKIKENDNLIQTKEYNYPEWKSKSFASLDPNYNYPIEVKTTYYKDGLNRTEVVKNSYDNSGNILKTIEANGIIKEYQYLSAENTFNGLVHLVEKEIKTSPIDKVSLITEYKYENTQNLTGKTFQRVLAKIYRYNTNICGISDVNCGKVYKTELNTYNKDTNKFNIYSLPSIVKIKSASGGKCKVSINKNTYSLNSNFNITNKEYIDYKGNILAKETSKINSFTKKEENKVETDGKNISYQYDNLGRVLKETITSVNGESSISTNYLYYLNDSKYGLGFGTSAVLVMNPNGYTTYKVNDSLGREIQTFLQSKYDSSFNLVSSLSYNSTGQKDSQSLYDIDKDGYKYQISTKYKYDVLARENMVVSPNGETKVTKYDDAKNSSETYMISNTGNSSSISVSYFDLNKKPIRLELLTKDRTLFSKSSSLFDGFGNLIESTDVNGNVVKFKYSPLSQKVQDIFSDGRKISYDYDPLLNDKIIKKSVITSDGSSYTLGSREYDSIGQLVSESDPFGKSIKYIYDLYGNVVSKTLRSGKEIKYLYNGFNKLIKKQVLGEESNYTTNYEYDSFSMYLVNMIDSTGKTKYTTFKDGKLKSVTYPDGKSISYEYNFQDYPVTLTDINQLKSSYIFNKSTGRLEKIQYNSKDGIFQEENYYYDDFGRILYKVLPNNTKVSYSYNSMGALNSLSYTDVNNSNILSYTYSYNIDMNIASRNRYSNNSSSVDSQENYSYDSLNNLQKYVCTGVLCPRDTNGNIIKSEEYSFDSLNNIKTAKVKYSDSTTDSITTYNYNKTDGVRLEGYSSTGLKNTSSTLEYDEDGNIIKDGNDNKLVYTPFQRLSKFISKDKTIEYSYNGSGEIISQNDSENGLVKFYYNGNKIINENSNGKIVSYLQINGYIIGKVNPGSVFQFYLTDQARSVIRVMEGAKLLTKNFVYTPYGEQFDVSNSAANSPKLSDIGFNGERTDGKTGYQFLGKGYRAYNPALGRFMQYDTQSPFGKGGINGYIFAENNPIMKFDPTGENAANIMLGVGLGLSILGIFLSIFTLGTTLAPAIAGTAALSAADIAVTVAASAGIASSVIGITGQVYGKLSSDANAAGNKADATKYGDISYALGWTSFALGMAASAVGIGLEVSSLAGVASAAKNTSDNIIKLGSSNANKITNNNYLADMYNISTSDGIRVSSQFKYTKMIMGYTSDAAWIAGKGFGEASRNAGKAGDNEKSDLYGKIATDIFWLSLTTGGVSASMSVFKSPLTYRETVDKLNVDGM</sequence>
<feature type="transmembrane region" description="Helical" evidence="2">
    <location>
        <begin position="1524"/>
        <end position="1546"/>
    </location>
</feature>
<feature type="transmembrane region" description="Helical" evidence="2">
    <location>
        <begin position="1473"/>
        <end position="1497"/>
    </location>
</feature>
<dbReference type="Pfam" id="PF05593">
    <property type="entry name" value="RHS_repeat"/>
    <property type="match status" value="1"/>
</dbReference>
<dbReference type="InterPro" id="IPR006530">
    <property type="entry name" value="YD"/>
</dbReference>
<dbReference type="PANTHER" id="PTHR32305:SF15">
    <property type="entry name" value="PROTEIN RHSA-RELATED"/>
    <property type="match status" value="1"/>
</dbReference>
<keyword evidence="2" id="KW-0472">Membrane</keyword>
<comment type="caution">
    <text evidence="5">The sequence shown here is derived from an EMBL/GenBank/DDBJ whole genome shotgun (WGS) entry which is preliminary data.</text>
</comment>
<evidence type="ECO:0000313" key="6">
    <source>
        <dbReference type="Proteomes" id="UP000437748"/>
    </source>
</evidence>
<dbReference type="RefSeq" id="WP_153420178.1">
    <property type="nucleotide sequence ID" value="NZ_WFLM01000003.1"/>
</dbReference>
<feature type="chain" id="PRO_5027070892" description="Teneurin-like YD-shell domain-containing protein" evidence="3">
    <location>
        <begin position="30"/>
        <end position="1682"/>
    </location>
</feature>
<evidence type="ECO:0000256" key="2">
    <source>
        <dbReference type="SAM" id="Phobius"/>
    </source>
</evidence>
<proteinExistence type="predicted"/>
<dbReference type="Proteomes" id="UP000437748">
    <property type="component" value="Unassembled WGS sequence"/>
</dbReference>
<evidence type="ECO:0000256" key="1">
    <source>
        <dbReference type="ARBA" id="ARBA00022737"/>
    </source>
</evidence>
<dbReference type="Gene3D" id="2.180.10.10">
    <property type="entry name" value="RHS repeat-associated core"/>
    <property type="match status" value="1"/>
</dbReference>
<reference evidence="5 6" key="1">
    <citation type="submission" date="2019-10" db="EMBL/GenBank/DDBJ databases">
        <title>New species of Slilvanegrellaceae.</title>
        <authorList>
            <person name="Pitt A."/>
            <person name="Hahn M.W."/>
        </authorList>
    </citation>
    <scope>NUCLEOTIDE SEQUENCE [LARGE SCALE GENOMIC DNA]</scope>
    <source>
        <strain evidence="5 6">SP-Ram-0.45-NSY-1</strain>
    </source>
</reference>
<dbReference type="NCBIfam" id="TIGR03696">
    <property type="entry name" value="Rhs_assc_core"/>
    <property type="match status" value="1"/>
</dbReference>
<dbReference type="InterPro" id="IPR056823">
    <property type="entry name" value="TEN-like_YD-shell"/>
</dbReference>
<keyword evidence="6" id="KW-1185">Reference proteome</keyword>
<name>A0A6N6VS92_9BACT</name>
<evidence type="ECO:0000256" key="3">
    <source>
        <dbReference type="SAM" id="SignalP"/>
    </source>
</evidence>
<keyword evidence="1" id="KW-0677">Repeat</keyword>
<feature type="domain" description="Teneurin-like YD-shell" evidence="4">
    <location>
        <begin position="1110"/>
        <end position="1428"/>
    </location>
</feature>
<evidence type="ECO:0000259" key="4">
    <source>
        <dbReference type="Pfam" id="PF25023"/>
    </source>
</evidence>
<dbReference type="Pfam" id="PF25023">
    <property type="entry name" value="TEN_YD-shell"/>
    <property type="match status" value="1"/>
</dbReference>
<gene>
    <name evidence="5" type="ORF">GCL60_08120</name>
</gene>
<dbReference type="OrthoDB" id="5862074at2"/>
<dbReference type="EMBL" id="WFLM01000003">
    <property type="protein sequence ID" value="KAB8038818.1"/>
    <property type="molecule type" value="Genomic_DNA"/>
</dbReference>
<evidence type="ECO:0000313" key="5">
    <source>
        <dbReference type="EMBL" id="KAB8038818.1"/>
    </source>
</evidence>
<keyword evidence="2" id="KW-0812">Transmembrane</keyword>
<dbReference type="InterPro" id="IPR022385">
    <property type="entry name" value="Rhs_assc_core"/>
</dbReference>
<keyword evidence="3" id="KW-0732">Signal</keyword>